<keyword evidence="1" id="KW-0812">Transmembrane</keyword>
<proteinExistence type="predicted"/>
<keyword evidence="1" id="KW-0472">Membrane</keyword>
<name>A0A2Y9AB51_9RHOB</name>
<dbReference type="RefSeq" id="WP_109563347.1">
    <property type="nucleotide sequence ID" value="NZ_QGDJ01000002.1"/>
</dbReference>
<dbReference type="EMBL" id="QGDJ01000002">
    <property type="protein sequence ID" value="PWJ20985.1"/>
    <property type="molecule type" value="Genomic_DNA"/>
</dbReference>
<sequence>MNILLIGLVTFAAGYAVPSALLAFTFLSGAGLLWFAWTATMAVGTPADAPHLAWLLVSIAMAAPALIYWIHGVAVSRGAMRRAYARRGRWIEGAFAVVAPALIRQGFVSVKRRAGP</sequence>
<feature type="transmembrane region" description="Helical" evidence="1">
    <location>
        <begin position="52"/>
        <end position="70"/>
    </location>
</feature>
<dbReference type="Proteomes" id="UP000245839">
    <property type="component" value="Unassembled WGS sequence"/>
</dbReference>
<gene>
    <name evidence="2" type="ORF">BCF38_102232</name>
    <name evidence="3" type="ORF">SAMN05421539_102232</name>
</gene>
<evidence type="ECO:0000313" key="3">
    <source>
        <dbReference type="EMBL" id="SSA41395.1"/>
    </source>
</evidence>
<reference evidence="2 4" key="2">
    <citation type="submission" date="2018-03" db="EMBL/GenBank/DDBJ databases">
        <title>Genomic Encyclopedia of Archaeal and Bacterial Type Strains, Phase II (KMG-II): from individual species to whole genera.</title>
        <authorList>
            <person name="Goeker M."/>
        </authorList>
    </citation>
    <scope>NUCLEOTIDE SEQUENCE [LARGE SCALE GENOMIC DNA]</scope>
    <source>
        <strain evidence="2 4">DSM 25227</strain>
    </source>
</reference>
<dbReference type="AlphaFoldDB" id="A0A2Y9AB51"/>
<accession>A0A2Y9AB51</accession>
<keyword evidence="1" id="KW-1133">Transmembrane helix</keyword>
<dbReference type="EMBL" id="UETC01000002">
    <property type="protein sequence ID" value="SSA41395.1"/>
    <property type="molecule type" value="Genomic_DNA"/>
</dbReference>
<feature type="transmembrane region" description="Helical" evidence="1">
    <location>
        <begin position="26"/>
        <end position="45"/>
    </location>
</feature>
<evidence type="ECO:0000313" key="5">
    <source>
        <dbReference type="Proteomes" id="UP000251571"/>
    </source>
</evidence>
<dbReference type="OrthoDB" id="7659099at2"/>
<protein>
    <submittedName>
        <fullName evidence="3">Uncharacterized protein</fullName>
    </submittedName>
</protein>
<dbReference type="Proteomes" id="UP000251571">
    <property type="component" value="Unassembled WGS sequence"/>
</dbReference>
<reference evidence="3 5" key="1">
    <citation type="submission" date="2016-10" db="EMBL/GenBank/DDBJ databases">
        <authorList>
            <person name="Cai Z."/>
        </authorList>
    </citation>
    <scope>NUCLEOTIDE SEQUENCE [LARGE SCALE GENOMIC DNA]</scope>
    <source>
        <strain evidence="3 5">DSM 25227</strain>
    </source>
</reference>
<evidence type="ECO:0000313" key="4">
    <source>
        <dbReference type="Proteomes" id="UP000245839"/>
    </source>
</evidence>
<keyword evidence="4" id="KW-1185">Reference proteome</keyword>
<organism evidence="3 5">
    <name type="scientific">Jannaschia seohaensis</name>
    <dbReference type="NCBI Taxonomy" id="475081"/>
    <lineage>
        <taxon>Bacteria</taxon>
        <taxon>Pseudomonadati</taxon>
        <taxon>Pseudomonadota</taxon>
        <taxon>Alphaproteobacteria</taxon>
        <taxon>Rhodobacterales</taxon>
        <taxon>Roseobacteraceae</taxon>
        <taxon>Jannaschia</taxon>
    </lineage>
</organism>
<evidence type="ECO:0000313" key="2">
    <source>
        <dbReference type="EMBL" id="PWJ20985.1"/>
    </source>
</evidence>
<evidence type="ECO:0000256" key="1">
    <source>
        <dbReference type="SAM" id="Phobius"/>
    </source>
</evidence>